<dbReference type="InterPro" id="IPR013046">
    <property type="entry name" value="GpV/Gp45"/>
</dbReference>
<dbReference type="NCBIfam" id="TIGR01644">
    <property type="entry name" value="phage_P2_V"/>
    <property type="match status" value="1"/>
</dbReference>
<feature type="domain" description="Bacteriophage Mu Gp45 N-terminal" evidence="1">
    <location>
        <begin position="22"/>
        <end position="88"/>
    </location>
</feature>
<evidence type="ECO:0000313" key="3">
    <source>
        <dbReference type="Proteomes" id="UP000462435"/>
    </source>
</evidence>
<name>A0A7V8FUB9_9BURK</name>
<comment type="caution">
    <text evidence="2">The sequence shown here is derived from an EMBL/GenBank/DDBJ whole genome shotgun (WGS) entry which is preliminary data.</text>
</comment>
<dbReference type="PIRSF" id="PIRSF012337">
    <property type="entry name" value="gp45"/>
    <property type="match status" value="1"/>
</dbReference>
<proteinExistence type="predicted"/>
<evidence type="ECO:0000313" key="2">
    <source>
        <dbReference type="EMBL" id="KAF1041324.1"/>
    </source>
</evidence>
<dbReference type="AlphaFoldDB" id="A0A7V8FUB9"/>
<accession>A0A7V8FUB9</accession>
<organism evidence="2 3">
    <name type="scientific">Herbaspirillum frisingense</name>
    <dbReference type="NCBI Taxonomy" id="92645"/>
    <lineage>
        <taxon>Bacteria</taxon>
        <taxon>Pseudomonadati</taxon>
        <taxon>Pseudomonadota</taxon>
        <taxon>Betaproteobacteria</taxon>
        <taxon>Burkholderiales</taxon>
        <taxon>Oxalobacteraceae</taxon>
        <taxon>Herbaspirillum</taxon>
    </lineage>
</organism>
<gene>
    <name evidence="2" type="ORF">GAK35_03378</name>
</gene>
<dbReference type="Proteomes" id="UP000462435">
    <property type="component" value="Unassembled WGS sequence"/>
</dbReference>
<dbReference type="Pfam" id="PF06890">
    <property type="entry name" value="Phage_Mu_Gp45"/>
    <property type="match status" value="1"/>
</dbReference>
<sequence>MSPSEIKKLISTSLLSVRQALRGKLSRVNASSAVMKVQAEGLRGEPFNDTPYLQHPGFRSVPLGGNQITIVPQHGKSANSVVVAMSNGAAFVADLAPGEVAIFNEVDGVANSVVLRNGKIAEITCDVLKIKATTLVEIDTPKVNMTHALNVAEKTTTASFSSTSTAAGANHFAGAVKSDGDVVAGNISLQNHKTTGVVHGTELSDGPQ</sequence>
<dbReference type="InterPro" id="IPR014462">
    <property type="entry name" value="Phage_Mu_Gp45"/>
</dbReference>
<evidence type="ECO:0000259" key="1">
    <source>
        <dbReference type="Pfam" id="PF06890"/>
    </source>
</evidence>
<reference evidence="3" key="1">
    <citation type="journal article" date="2020" name="MBio">
        <title>Horizontal gene transfer to a defensive symbiont with a reduced genome amongst a multipartite beetle microbiome.</title>
        <authorList>
            <person name="Waterworth S.C."/>
            <person name="Florez L.V."/>
            <person name="Rees E.R."/>
            <person name="Hertweck C."/>
            <person name="Kaltenpoth M."/>
            <person name="Kwan J.C."/>
        </authorList>
    </citation>
    <scope>NUCLEOTIDE SEQUENCE [LARGE SCALE GENOMIC DNA]</scope>
</reference>
<protein>
    <recommendedName>
        <fullName evidence="1">Bacteriophage Mu Gp45 N-terminal domain-containing protein</fullName>
    </recommendedName>
</protein>
<dbReference type="InterPro" id="IPR053861">
    <property type="entry name" value="Phage_Mu_Gp45_N"/>
</dbReference>
<dbReference type="EMBL" id="WNDX01000127">
    <property type="protein sequence ID" value="KAF1041324.1"/>
    <property type="molecule type" value="Genomic_DNA"/>
</dbReference>